<evidence type="ECO:0000313" key="17">
    <source>
        <dbReference type="Proteomes" id="UP000019494"/>
    </source>
</evidence>
<comment type="catalytic activity">
    <reaction evidence="12">
        <text>heme b + 2 H(+) = protoporphyrin IX + Fe(2+)</text>
        <dbReference type="Rhea" id="RHEA:22584"/>
        <dbReference type="ChEBI" id="CHEBI:15378"/>
        <dbReference type="ChEBI" id="CHEBI:29033"/>
        <dbReference type="ChEBI" id="CHEBI:57306"/>
        <dbReference type="ChEBI" id="CHEBI:60344"/>
        <dbReference type="EC" id="4.98.1.1"/>
    </reaction>
    <physiologicalReaction direction="left-to-right" evidence="12">
        <dbReference type="Rhea" id="RHEA:22585"/>
    </physiologicalReaction>
</comment>
<reference evidence="17" key="1">
    <citation type="submission" date="2013-08" db="EMBL/GenBank/DDBJ databases">
        <title>Intrasporangium oryzae NRRL B-24470.</title>
        <authorList>
            <person name="Liu H."/>
            <person name="Wang G."/>
        </authorList>
    </citation>
    <scope>NUCLEOTIDE SEQUENCE [LARGE SCALE GENOMIC DNA]</scope>
    <source>
        <strain evidence="17">Q5-1</strain>
    </source>
</reference>
<dbReference type="GO" id="GO:0004601">
    <property type="term" value="F:peroxidase activity"/>
    <property type="evidence" value="ECO:0007669"/>
    <property type="project" value="UniProtKB-KW"/>
</dbReference>
<dbReference type="PANTHER" id="PTHR30521:SF4">
    <property type="entry name" value="DEFERROCHELATASE"/>
    <property type="match status" value="1"/>
</dbReference>
<evidence type="ECO:0000256" key="10">
    <source>
        <dbReference type="ARBA" id="ARBA00033771"/>
    </source>
</evidence>
<dbReference type="OrthoDB" id="9781066at2"/>
<proteinExistence type="inferred from homology"/>
<dbReference type="GO" id="GO:0030313">
    <property type="term" value="C:cell envelope"/>
    <property type="evidence" value="ECO:0007669"/>
    <property type="project" value="UniProtKB-SubCell"/>
</dbReference>
<dbReference type="NCBIfam" id="TIGR01412">
    <property type="entry name" value="tat_substr_1"/>
    <property type="match status" value="1"/>
</dbReference>
<dbReference type="NCBIfam" id="TIGR01413">
    <property type="entry name" value="Dyp_perox_fam"/>
    <property type="match status" value="1"/>
</dbReference>
<keyword evidence="3 13" id="KW-0349">Heme</keyword>
<keyword evidence="17" id="KW-1185">Reference proteome</keyword>
<dbReference type="AlphaFoldDB" id="W9GPS6"/>
<dbReference type="InterPro" id="IPR006314">
    <property type="entry name" value="Dyp_peroxidase"/>
</dbReference>
<dbReference type="GO" id="GO:0046872">
    <property type="term" value="F:metal ion binding"/>
    <property type="evidence" value="ECO:0007669"/>
    <property type="project" value="UniProtKB-KW"/>
</dbReference>
<dbReference type="InterPro" id="IPR048327">
    <property type="entry name" value="Dyp_perox_N"/>
</dbReference>
<dbReference type="GO" id="GO:0004325">
    <property type="term" value="F:ferrochelatase activity"/>
    <property type="evidence" value="ECO:0007669"/>
    <property type="project" value="UniProtKB-EC"/>
</dbReference>
<name>W9GPS6_9MICO</name>
<protein>
    <recommendedName>
        <fullName evidence="10 13">Deferrochelatase</fullName>
        <ecNumber evidence="13">1.11.1.-</ecNumber>
    </recommendedName>
    <alternativeName>
        <fullName evidence="11 13">Peroxidase EfeB</fullName>
    </alternativeName>
</protein>
<dbReference type="PATRIC" id="fig|584657.3.peg.978"/>
<dbReference type="GO" id="GO:0020037">
    <property type="term" value="F:heme binding"/>
    <property type="evidence" value="ECO:0007669"/>
    <property type="project" value="InterPro"/>
</dbReference>
<sequence>MSSREEGVSRRQLLVGSAGVLGVAAGAAGGYAAGPASRRDAGAGVGPAPAALDAPVAFHGEHQAGIVTPAQDRLHFVALDVISKDRAELARMLERWTNAAERMILGAEAAPGGLVGGGPHKVPQDTGEAYGLPASGLTITIGFGPSLFDDRFGLANRKPVALQKLPAFRGDRLEAHRSGGDLCIQACANDPQVAVHAVRNLVRLGFGVVSVRWSQLGFGRTSSTSTSQTTPRNLFGFKDGTSNVKAEEPDALAEHVWVQPQDEAGAGAWMTGGSYLVARRIRMQIEVWDRTNLLEQEQVFGRGKQEGEPLGETKEFDRLDLDRTGPDGKPLIPTTAHVRLAHESQLGGIRILRRGYNFTDGTDGVGHLDAGLFFIAFMRDPRRQFVPMQRALAAKDALNEYIVHTGSALFACPPGTEPGQPWGRALFA</sequence>
<evidence type="ECO:0000256" key="6">
    <source>
        <dbReference type="ARBA" id="ARBA00023002"/>
    </source>
</evidence>
<dbReference type="Pfam" id="PF20628">
    <property type="entry name" value="Dyp_perox_C"/>
    <property type="match status" value="1"/>
</dbReference>
<feature type="domain" description="Dyp-type peroxidase N-terminal" evidence="14">
    <location>
        <begin position="63"/>
        <end position="218"/>
    </location>
</feature>
<evidence type="ECO:0000256" key="9">
    <source>
        <dbReference type="ARBA" id="ARBA00025737"/>
    </source>
</evidence>
<feature type="domain" description="Dyp-type peroxidase C-terminal" evidence="15">
    <location>
        <begin position="230"/>
        <end position="416"/>
    </location>
</feature>
<dbReference type="RefSeq" id="WP_034714138.1">
    <property type="nucleotide sequence ID" value="NZ_AWQS01000023.1"/>
</dbReference>
<evidence type="ECO:0000259" key="15">
    <source>
        <dbReference type="Pfam" id="PF20628"/>
    </source>
</evidence>
<evidence type="ECO:0000256" key="12">
    <source>
        <dbReference type="ARBA" id="ARBA00048856"/>
    </source>
</evidence>
<organism evidence="16 17">
    <name type="scientific">Intrasporangium chromatireducens Q5-1</name>
    <dbReference type="NCBI Taxonomy" id="584657"/>
    <lineage>
        <taxon>Bacteria</taxon>
        <taxon>Bacillati</taxon>
        <taxon>Actinomycetota</taxon>
        <taxon>Actinomycetes</taxon>
        <taxon>Micrococcales</taxon>
        <taxon>Intrasporangiaceae</taxon>
        <taxon>Intrasporangium</taxon>
    </lineage>
</organism>
<comment type="similarity">
    <text evidence="9 13">Belongs to the DyP-type peroxidase family.</text>
</comment>
<dbReference type="EMBL" id="AWQS01000023">
    <property type="protein sequence ID" value="EWT07037.1"/>
    <property type="molecule type" value="Genomic_DNA"/>
</dbReference>
<dbReference type="Pfam" id="PF04261">
    <property type="entry name" value="Dyp_perox_N"/>
    <property type="match status" value="1"/>
</dbReference>
<keyword evidence="8" id="KW-0456">Lyase</keyword>
<dbReference type="PANTHER" id="PTHR30521">
    <property type="entry name" value="DEFERROCHELATASE/PEROXIDASE"/>
    <property type="match status" value="1"/>
</dbReference>
<evidence type="ECO:0000256" key="11">
    <source>
        <dbReference type="ARBA" id="ARBA00033775"/>
    </source>
</evidence>
<keyword evidence="4 13" id="KW-0479">Metal-binding</keyword>
<comment type="subcellular location">
    <subcellularLocation>
        <location evidence="1">Cell envelope</location>
    </subcellularLocation>
</comment>
<dbReference type="PROSITE" id="PS51318">
    <property type="entry name" value="TAT"/>
    <property type="match status" value="1"/>
</dbReference>
<comment type="function">
    <text evidence="13">Involved in the recovery of exogenous heme iron. Extracts iron from heme while preserving the protoporphyrin ring intact.</text>
</comment>
<evidence type="ECO:0000256" key="5">
    <source>
        <dbReference type="ARBA" id="ARBA00022729"/>
    </source>
</evidence>
<keyword evidence="5" id="KW-0732">Signal</keyword>
<evidence type="ECO:0000256" key="7">
    <source>
        <dbReference type="ARBA" id="ARBA00023004"/>
    </source>
</evidence>
<dbReference type="GO" id="GO:0005829">
    <property type="term" value="C:cytosol"/>
    <property type="evidence" value="ECO:0007669"/>
    <property type="project" value="TreeGrafter"/>
</dbReference>
<keyword evidence="7 13" id="KW-0408">Iron</keyword>
<evidence type="ECO:0000313" key="16">
    <source>
        <dbReference type="EMBL" id="EWT07037.1"/>
    </source>
</evidence>
<evidence type="ECO:0000256" key="8">
    <source>
        <dbReference type="ARBA" id="ARBA00023239"/>
    </source>
</evidence>
<dbReference type="Proteomes" id="UP000019494">
    <property type="component" value="Unassembled WGS sequence"/>
</dbReference>
<evidence type="ECO:0000256" key="3">
    <source>
        <dbReference type="ARBA" id="ARBA00022617"/>
    </source>
</evidence>
<dbReference type="InterPro" id="IPR006311">
    <property type="entry name" value="TAT_signal"/>
</dbReference>
<dbReference type="InterPro" id="IPR006313">
    <property type="entry name" value="EfeB/EfeN"/>
</dbReference>
<dbReference type="SUPFAM" id="SSF54909">
    <property type="entry name" value="Dimeric alpha+beta barrel"/>
    <property type="match status" value="1"/>
</dbReference>
<evidence type="ECO:0000259" key="14">
    <source>
        <dbReference type="Pfam" id="PF04261"/>
    </source>
</evidence>
<dbReference type="InterPro" id="IPR011008">
    <property type="entry name" value="Dimeric_a/b-barrel"/>
</dbReference>
<comment type="caution">
    <text evidence="16">The sequence shown here is derived from an EMBL/GenBank/DDBJ whole genome shotgun (WGS) entry which is preliminary data.</text>
</comment>
<dbReference type="GO" id="GO:0033212">
    <property type="term" value="P:iron import into cell"/>
    <property type="evidence" value="ECO:0007669"/>
    <property type="project" value="InterPro"/>
</dbReference>
<evidence type="ECO:0000256" key="13">
    <source>
        <dbReference type="RuleBase" id="RU365017"/>
    </source>
</evidence>
<keyword evidence="6 13" id="KW-0560">Oxidoreductase</keyword>
<dbReference type="InterPro" id="IPR048328">
    <property type="entry name" value="Dyp_perox_C"/>
</dbReference>
<dbReference type="PROSITE" id="PS51404">
    <property type="entry name" value="DYP_PEROXIDASE"/>
    <property type="match status" value="1"/>
</dbReference>
<evidence type="ECO:0000256" key="2">
    <source>
        <dbReference type="ARBA" id="ARBA00022559"/>
    </source>
</evidence>
<evidence type="ECO:0000256" key="4">
    <source>
        <dbReference type="ARBA" id="ARBA00022723"/>
    </source>
</evidence>
<dbReference type="EC" id="1.11.1.-" evidence="13"/>
<comment type="cofactor">
    <cofactor evidence="13">
        <name>heme b</name>
        <dbReference type="ChEBI" id="CHEBI:60344"/>
    </cofactor>
    <text evidence="13">Binds 1 heme b (iron(II)-protoporphyrin IX) group non-covalently per subunit.</text>
</comment>
<accession>W9GPS6</accession>
<keyword evidence="2 13" id="KW-0575">Peroxidase</keyword>
<evidence type="ECO:0000256" key="1">
    <source>
        <dbReference type="ARBA" id="ARBA00004196"/>
    </source>
</evidence>
<gene>
    <name evidence="16" type="ORF">N864_12900</name>
</gene>